<dbReference type="PANTHER" id="PTHR43236">
    <property type="entry name" value="ANTITOXIN HIGA1"/>
    <property type="match status" value="1"/>
</dbReference>
<dbReference type="EMBL" id="FMHT01000003">
    <property type="protein sequence ID" value="SCL26533.1"/>
    <property type="molecule type" value="Genomic_DNA"/>
</dbReference>
<name>A0A1C6SAN9_9ACTN</name>
<dbReference type="PANTHER" id="PTHR43236:SF1">
    <property type="entry name" value="BLL7220 PROTEIN"/>
    <property type="match status" value="1"/>
</dbReference>
<organism evidence="2 3">
    <name type="scientific">Micromonospora nigra</name>
    <dbReference type="NCBI Taxonomy" id="145857"/>
    <lineage>
        <taxon>Bacteria</taxon>
        <taxon>Bacillati</taxon>
        <taxon>Actinomycetota</taxon>
        <taxon>Actinomycetes</taxon>
        <taxon>Micromonosporales</taxon>
        <taxon>Micromonosporaceae</taxon>
        <taxon>Micromonospora</taxon>
    </lineage>
</organism>
<dbReference type="InterPro" id="IPR010359">
    <property type="entry name" value="IrrE_HExxH"/>
</dbReference>
<gene>
    <name evidence="2" type="ORF">GA0070616_3327</name>
</gene>
<reference evidence="2 3" key="1">
    <citation type="submission" date="2016-06" db="EMBL/GenBank/DDBJ databases">
        <authorList>
            <person name="Kjaerup R.B."/>
            <person name="Dalgaard T.S."/>
            <person name="Juul-Madsen H.R."/>
        </authorList>
    </citation>
    <scope>NUCLEOTIDE SEQUENCE [LARGE SCALE GENOMIC DNA]</scope>
    <source>
        <strain evidence="2 3">DSM 43818</strain>
    </source>
</reference>
<dbReference type="Gene3D" id="1.10.10.2910">
    <property type="match status" value="1"/>
</dbReference>
<evidence type="ECO:0000313" key="2">
    <source>
        <dbReference type="EMBL" id="SCL26533.1"/>
    </source>
</evidence>
<sequence length="190" mass="21342">MRRGFKTEAERLADRTRAELGLEPHAHMSIRDLAAHLDIKIYPADHLVDRADLEELDELQHGAFSAATFHLPGGRTVIVCNPLSEIGRTNSDIAHEIAHVLLNHEVREIQQLAGHTFFTCNPEQEEEANWLAGCLLLPRSLLLREAYAASTPDLIAAKHHVSVPMARYRLNASGVLLQVQRSRPRRSSRQ</sequence>
<feature type="domain" description="IrrE N-terminal-like" evidence="1">
    <location>
        <begin position="67"/>
        <end position="171"/>
    </location>
</feature>
<protein>
    <recommendedName>
        <fullName evidence="1">IrrE N-terminal-like domain-containing protein</fullName>
    </recommendedName>
</protein>
<dbReference type="AlphaFoldDB" id="A0A1C6SAN9"/>
<evidence type="ECO:0000259" key="1">
    <source>
        <dbReference type="Pfam" id="PF06114"/>
    </source>
</evidence>
<dbReference type="Pfam" id="PF06114">
    <property type="entry name" value="Peptidase_M78"/>
    <property type="match status" value="1"/>
</dbReference>
<dbReference type="Proteomes" id="UP000199699">
    <property type="component" value="Unassembled WGS sequence"/>
</dbReference>
<proteinExistence type="predicted"/>
<accession>A0A1C6SAN9</accession>
<dbReference type="InterPro" id="IPR052345">
    <property type="entry name" value="Rad_response_metalloprotease"/>
</dbReference>
<keyword evidence="3" id="KW-1185">Reference proteome</keyword>
<evidence type="ECO:0000313" key="3">
    <source>
        <dbReference type="Proteomes" id="UP000199699"/>
    </source>
</evidence>
<dbReference type="STRING" id="145857.GA0070616_3327"/>
<dbReference type="OrthoDB" id="572608at2"/>